<dbReference type="Gene3D" id="1.20.120.350">
    <property type="entry name" value="Voltage-gated potassium channels. Chain C"/>
    <property type="match status" value="1"/>
</dbReference>
<dbReference type="InterPro" id="IPR005821">
    <property type="entry name" value="Ion_trans_dom"/>
</dbReference>
<feature type="transmembrane region" description="Helical" evidence="6">
    <location>
        <begin position="49"/>
        <end position="71"/>
    </location>
</feature>
<keyword evidence="2 6" id="KW-0812">Transmembrane</keyword>
<name>A0AAJ7SQZ7_PETMA</name>
<evidence type="ECO:0000256" key="2">
    <source>
        <dbReference type="ARBA" id="ARBA00022692"/>
    </source>
</evidence>
<feature type="transmembrane region" description="Helical" evidence="6">
    <location>
        <begin position="522"/>
        <end position="543"/>
    </location>
</feature>
<dbReference type="PANTHER" id="PTHR46726">
    <property type="entry name" value="TWO PORE CHANNEL 3"/>
    <property type="match status" value="1"/>
</dbReference>
<feature type="transmembrane region" description="Helical" evidence="6">
    <location>
        <begin position="220"/>
        <end position="237"/>
    </location>
</feature>
<comment type="subcellular location">
    <subcellularLocation>
        <location evidence="1">Membrane</location>
        <topology evidence="1">Multi-pass membrane protein</topology>
    </subcellularLocation>
</comment>
<reference evidence="9" key="1">
    <citation type="submission" date="2025-08" db="UniProtKB">
        <authorList>
            <consortium name="RefSeq"/>
        </authorList>
    </citation>
    <scope>IDENTIFICATION</scope>
    <source>
        <tissue evidence="9">Sperm</tissue>
    </source>
</reference>
<dbReference type="RefSeq" id="XP_032803624.1">
    <property type="nucleotide sequence ID" value="XM_032947733.1"/>
</dbReference>
<evidence type="ECO:0000313" key="9">
    <source>
        <dbReference type="RefSeq" id="XP_032803624.1"/>
    </source>
</evidence>
<feature type="transmembrane region" description="Helical" evidence="6">
    <location>
        <begin position="617"/>
        <end position="639"/>
    </location>
</feature>
<evidence type="ECO:0000256" key="3">
    <source>
        <dbReference type="ARBA" id="ARBA00022989"/>
    </source>
</evidence>
<feature type="transmembrane region" description="Helical" evidence="6">
    <location>
        <begin position="83"/>
        <end position="102"/>
    </location>
</feature>
<evidence type="ECO:0000256" key="6">
    <source>
        <dbReference type="SAM" id="Phobius"/>
    </source>
</evidence>
<dbReference type="KEGG" id="pmrn:116939425"/>
<feature type="transmembrane region" description="Helical" evidence="6">
    <location>
        <begin position="181"/>
        <end position="200"/>
    </location>
</feature>
<protein>
    <submittedName>
        <fullName evidence="9">Two pore calcium channel protein 1-like</fullName>
    </submittedName>
</protein>
<feature type="transmembrane region" description="Helical" evidence="6">
    <location>
        <begin position="457"/>
        <end position="476"/>
    </location>
</feature>
<dbReference type="PANTHER" id="PTHR46726:SF1">
    <property type="entry name" value="TWO-PORE CALCIUM CHANNEL 3"/>
    <property type="match status" value="1"/>
</dbReference>
<evidence type="ECO:0000256" key="4">
    <source>
        <dbReference type="ARBA" id="ARBA00023136"/>
    </source>
</evidence>
<sequence length="755" mass="87035">MQPQGGENERGPTDEEAFQLAAAYVSDAQFARNIPFQTARRCIWYYRLYTRWVTWGPMYVFLALNLALAFLETPAKPQLESPLWVTMLLESLCLVAFSSRLVHLAKFTERSVFWKDPKNICVLVTIILTVIDMVIYVALTHSGYYIVRWSRALRPLFVINFSESRQLRRSFRNIRRTLPEILGVLVLFLFSIAIFSLMAFKLFGKRHLITGEGKPYFQNYFNIFFELYVLVTTSNSPDVMMPAYNSSSWYAIFFIIYIVVNTYLFMSIFLAVVYNNYRKHLKNEVRNSVFSKRRTMAKAFGILRERLGEGWAVSQQSWMQLVGMAVPSMSQAQRLLLWQVSDEEHTGHIGKQAFVRLTDLLNIEVIETRGRQHPLQSCAPRVYSSAASQALRHVVHHRFFRYFFDGVILLNAGFIAGDEASLAIRQAEWLFLGLYVLEILLKLYTYEPQTFFSRSNFWNWFDVMIVISALLATIIVHSTTTSTQILDFLLILRVLRLLRIVESFERFRVVIHTMINIGPTMVTYAGLIMVFYYTFAILGMELFQGKIRFFPAGSADAQPFCGNPLLNGSKFYNEKYCKNNFNDLSSSFVLLVELTVVNQWHVLASGFVAVTNVGARVYFILFHMIVVILVINIFIAFILEAFILEYTLDKGETESAIEKKIQELGLGIAEEDVAGNGMVLVDNMETQDQEPSGVEASKPADSRIMFKISDRRYRTVDTLLQRMFEEELAPEYEGPYDDHEDIDVRPQQLTLDNLV</sequence>
<evidence type="ECO:0000313" key="8">
    <source>
        <dbReference type="Proteomes" id="UP001318040"/>
    </source>
</evidence>
<feature type="transmembrane region" description="Helical" evidence="6">
    <location>
        <begin position="122"/>
        <end position="147"/>
    </location>
</feature>
<feature type="domain" description="Ion transport" evidence="7">
    <location>
        <begin position="397"/>
        <end position="642"/>
    </location>
</feature>
<dbReference type="Proteomes" id="UP001318040">
    <property type="component" value="Chromosome 6"/>
</dbReference>
<evidence type="ECO:0000256" key="5">
    <source>
        <dbReference type="SAM" id="MobiDB-lite"/>
    </source>
</evidence>
<dbReference type="GeneID" id="116939425"/>
<feature type="transmembrane region" description="Helical" evidence="6">
    <location>
        <begin position="249"/>
        <end position="274"/>
    </location>
</feature>
<evidence type="ECO:0000259" key="7">
    <source>
        <dbReference type="Pfam" id="PF00520"/>
    </source>
</evidence>
<dbReference type="GO" id="GO:0016020">
    <property type="term" value="C:membrane"/>
    <property type="evidence" value="ECO:0007669"/>
    <property type="project" value="UniProtKB-SubCell"/>
</dbReference>
<feature type="region of interest" description="Disordered" evidence="5">
    <location>
        <begin position="731"/>
        <end position="755"/>
    </location>
</feature>
<dbReference type="AlphaFoldDB" id="A0AAJ7SQZ7"/>
<evidence type="ECO:0000256" key="1">
    <source>
        <dbReference type="ARBA" id="ARBA00004141"/>
    </source>
</evidence>
<dbReference type="GO" id="GO:0005216">
    <property type="term" value="F:monoatomic ion channel activity"/>
    <property type="evidence" value="ECO:0007669"/>
    <property type="project" value="InterPro"/>
</dbReference>
<feature type="domain" description="Ion transport" evidence="7">
    <location>
        <begin position="58"/>
        <end position="279"/>
    </location>
</feature>
<feature type="compositionally biased region" description="Acidic residues" evidence="5">
    <location>
        <begin position="731"/>
        <end position="741"/>
    </location>
</feature>
<dbReference type="Pfam" id="PF00520">
    <property type="entry name" value="Ion_trans"/>
    <property type="match status" value="2"/>
</dbReference>
<keyword evidence="4 6" id="KW-0472">Membrane</keyword>
<dbReference type="Gene3D" id="1.10.287.70">
    <property type="match status" value="2"/>
</dbReference>
<organism evidence="8 9">
    <name type="scientific">Petromyzon marinus</name>
    <name type="common">Sea lamprey</name>
    <dbReference type="NCBI Taxonomy" id="7757"/>
    <lineage>
        <taxon>Eukaryota</taxon>
        <taxon>Metazoa</taxon>
        <taxon>Chordata</taxon>
        <taxon>Craniata</taxon>
        <taxon>Vertebrata</taxon>
        <taxon>Cyclostomata</taxon>
        <taxon>Hyperoartia</taxon>
        <taxon>Petromyzontiformes</taxon>
        <taxon>Petromyzontidae</taxon>
        <taxon>Petromyzon</taxon>
    </lineage>
</organism>
<feature type="transmembrane region" description="Helical" evidence="6">
    <location>
        <begin position="429"/>
        <end position="445"/>
    </location>
</feature>
<keyword evidence="3 6" id="KW-1133">Transmembrane helix</keyword>
<accession>A0AAJ7SQZ7</accession>
<keyword evidence="8" id="KW-1185">Reference proteome</keyword>
<dbReference type="SUPFAM" id="SSF81324">
    <property type="entry name" value="Voltage-gated potassium channels"/>
    <property type="match status" value="2"/>
</dbReference>
<proteinExistence type="predicted"/>
<dbReference type="InterPro" id="IPR027359">
    <property type="entry name" value="Volt_channel_dom_sf"/>
</dbReference>
<gene>
    <name evidence="9" type="primary">LOC116939425</name>
</gene>
<feature type="transmembrane region" description="Helical" evidence="6">
    <location>
        <begin position="399"/>
        <end position="417"/>
    </location>
</feature>